<keyword evidence="3" id="KW-1185">Reference proteome</keyword>
<organism evidence="2 3">
    <name type="scientific">Batillaria attramentaria</name>
    <dbReference type="NCBI Taxonomy" id="370345"/>
    <lineage>
        <taxon>Eukaryota</taxon>
        <taxon>Metazoa</taxon>
        <taxon>Spiralia</taxon>
        <taxon>Lophotrochozoa</taxon>
        <taxon>Mollusca</taxon>
        <taxon>Gastropoda</taxon>
        <taxon>Caenogastropoda</taxon>
        <taxon>Sorbeoconcha</taxon>
        <taxon>Cerithioidea</taxon>
        <taxon>Batillariidae</taxon>
        <taxon>Batillaria</taxon>
    </lineage>
</organism>
<accession>A0ABD0KWC8</accession>
<evidence type="ECO:0000256" key="1">
    <source>
        <dbReference type="SAM" id="MobiDB-lite"/>
    </source>
</evidence>
<dbReference type="Proteomes" id="UP001519460">
    <property type="component" value="Unassembled WGS sequence"/>
</dbReference>
<feature type="region of interest" description="Disordered" evidence="1">
    <location>
        <begin position="1"/>
        <end position="65"/>
    </location>
</feature>
<feature type="compositionally biased region" description="Polar residues" evidence="1">
    <location>
        <begin position="12"/>
        <end position="22"/>
    </location>
</feature>
<protein>
    <submittedName>
        <fullName evidence="2">Uncharacterized protein</fullName>
    </submittedName>
</protein>
<gene>
    <name evidence="2" type="ORF">BaRGS_00017074</name>
</gene>
<dbReference type="EMBL" id="JACVVK020000112">
    <property type="protein sequence ID" value="KAK7491621.1"/>
    <property type="molecule type" value="Genomic_DNA"/>
</dbReference>
<proteinExistence type="predicted"/>
<evidence type="ECO:0000313" key="3">
    <source>
        <dbReference type="Proteomes" id="UP001519460"/>
    </source>
</evidence>
<reference evidence="2 3" key="1">
    <citation type="journal article" date="2023" name="Sci. Data">
        <title>Genome assembly of the Korean intertidal mud-creeper Batillaria attramentaria.</title>
        <authorList>
            <person name="Patra A.K."/>
            <person name="Ho P.T."/>
            <person name="Jun S."/>
            <person name="Lee S.J."/>
            <person name="Kim Y."/>
            <person name="Won Y.J."/>
        </authorList>
    </citation>
    <scope>NUCLEOTIDE SEQUENCE [LARGE SCALE GENOMIC DNA]</scope>
    <source>
        <strain evidence="2">Wonlab-2016</strain>
    </source>
</reference>
<name>A0ABD0KWC8_9CAEN</name>
<sequence length="127" mass="14127">MCRRSDRLKHTNLINKQANTVTKEQRLAEEQLQSLGGPGDQTLLSTGSDDMKKTRGGHPQGTLHSRIKMASSEEELEDTEVSTADPAASFTRDFQFTQPCETTPTAFAGGMWYPGVVEELFPLPWQQ</sequence>
<evidence type="ECO:0000313" key="2">
    <source>
        <dbReference type="EMBL" id="KAK7491621.1"/>
    </source>
</evidence>
<comment type="caution">
    <text evidence="2">The sequence shown here is derived from an EMBL/GenBank/DDBJ whole genome shotgun (WGS) entry which is preliminary data.</text>
</comment>
<dbReference type="AlphaFoldDB" id="A0ABD0KWC8"/>